<keyword evidence="6" id="KW-0808">Transferase</keyword>
<evidence type="ECO:0000256" key="7">
    <source>
        <dbReference type="ARBA" id="ARBA00022691"/>
    </source>
</evidence>
<dbReference type="HAMAP" id="MF_01084">
    <property type="entry name" value="Diphthine_synth"/>
    <property type="match status" value="1"/>
</dbReference>
<sequence>MLFIIGLGLFDEKDVTVRGKELIDKAEFVYLESYTAILLCQKDKLEQFYGKEIIEADRNFVESQCDEMLERAQKADVAFLVVGDPFCATTHADLFLRAKEKGVTVRVVHNASVMSAVAACGLQLYRFGETVSLVFFEKGWRPESFYDKLKKNADSGLHSLCLLDIKVKEQTVENMMKGNKIFEPPRFMSVNVAVEQLLEIEEKRGEGVCTPTTKAFGVARLGSEDAQIVAGTLEELKTVDFGRPLHSLVLCAPSLHEMEEEFFHLFHASAGTS</sequence>
<dbReference type="PANTHER" id="PTHR10882">
    <property type="entry name" value="DIPHTHINE SYNTHASE"/>
    <property type="match status" value="1"/>
</dbReference>
<comment type="pathway">
    <text evidence="2">Protein modification; peptidyl-diphthamide biosynthesis.</text>
</comment>
<feature type="binding site" evidence="9">
    <location>
        <begin position="112"/>
        <end position="113"/>
    </location>
    <ligand>
        <name>S-adenosyl-L-methionine</name>
        <dbReference type="ChEBI" id="CHEBI:59789"/>
    </ligand>
</feature>
<dbReference type="GO" id="GO:0141133">
    <property type="term" value="F:diphthine methyl ester synthase activity"/>
    <property type="evidence" value="ECO:0007669"/>
    <property type="project" value="UniProtKB-EC"/>
</dbReference>
<dbReference type="GO" id="GO:0017183">
    <property type="term" value="P:protein histidyl modification to diphthamide"/>
    <property type="evidence" value="ECO:0007669"/>
    <property type="project" value="UniProtKB-UniPathway"/>
</dbReference>
<evidence type="ECO:0000256" key="1">
    <source>
        <dbReference type="ARBA" id="ARBA00004006"/>
    </source>
</evidence>
<dbReference type="PhylomeDB" id="A0A0G4FV72"/>
<evidence type="ECO:0000256" key="2">
    <source>
        <dbReference type="ARBA" id="ARBA00005156"/>
    </source>
</evidence>
<dbReference type="Gene3D" id="3.40.1010.10">
    <property type="entry name" value="Cobalt-precorrin-4 Transmethylase, Domain 1"/>
    <property type="match status" value="1"/>
</dbReference>
<dbReference type="AlphaFoldDB" id="A0A0G4FV72"/>
<evidence type="ECO:0000256" key="4">
    <source>
        <dbReference type="ARBA" id="ARBA00011927"/>
    </source>
</evidence>
<evidence type="ECO:0000313" key="11">
    <source>
        <dbReference type="EMBL" id="CEM18945.1"/>
    </source>
</evidence>
<keyword evidence="5" id="KW-0489">Methyltransferase</keyword>
<evidence type="ECO:0000256" key="8">
    <source>
        <dbReference type="ARBA" id="ARBA00048752"/>
    </source>
</evidence>
<dbReference type="EC" id="2.1.1.314" evidence="4"/>
<dbReference type="GO" id="GO:0032259">
    <property type="term" value="P:methylation"/>
    <property type="evidence" value="ECO:0007669"/>
    <property type="project" value="UniProtKB-KW"/>
</dbReference>
<dbReference type="InterPro" id="IPR004551">
    <property type="entry name" value="Dphthn_synthase"/>
</dbReference>
<dbReference type="InterPro" id="IPR035996">
    <property type="entry name" value="4pyrrol_Methylase_sf"/>
</dbReference>
<evidence type="ECO:0000256" key="9">
    <source>
        <dbReference type="PIRSR" id="PIRSR036432-1"/>
    </source>
</evidence>
<feature type="binding site" evidence="9">
    <location>
        <position position="163"/>
    </location>
    <ligand>
        <name>S-adenosyl-L-methionine</name>
        <dbReference type="ChEBI" id="CHEBI:59789"/>
    </ligand>
</feature>
<dbReference type="SUPFAM" id="SSF53790">
    <property type="entry name" value="Tetrapyrrole methylase"/>
    <property type="match status" value="1"/>
</dbReference>
<reference evidence="11" key="1">
    <citation type="submission" date="2014-11" db="EMBL/GenBank/DDBJ databases">
        <authorList>
            <person name="Otto D Thomas"/>
            <person name="Naeem Raeece"/>
        </authorList>
    </citation>
    <scope>NUCLEOTIDE SEQUENCE</scope>
</reference>
<protein>
    <recommendedName>
        <fullName evidence="4">diphthine methyl ester synthase</fullName>
        <ecNumber evidence="4">2.1.1.314</ecNumber>
    </recommendedName>
</protein>
<proteinExistence type="inferred from homology"/>
<evidence type="ECO:0000256" key="5">
    <source>
        <dbReference type="ARBA" id="ARBA00022603"/>
    </source>
</evidence>
<evidence type="ECO:0000259" key="10">
    <source>
        <dbReference type="Pfam" id="PF00590"/>
    </source>
</evidence>
<evidence type="ECO:0000256" key="3">
    <source>
        <dbReference type="ARBA" id="ARBA00006729"/>
    </source>
</evidence>
<feature type="domain" description="Tetrapyrrole methylase" evidence="10">
    <location>
        <begin position="1"/>
        <end position="236"/>
    </location>
</feature>
<dbReference type="Pfam" id="PF00590">
    <property type="entry name" value="TP_methylase"/>
    <property type="match status" value="1"/>
</dbReference>
<comment type="function">
    <text evidence="1">S-adenosyl-L-methionine-dependent methyltransferase that catalyzes four methylations of the modified target histidine residue in translation elongation factor 2 (EF-2), to form an intermediate called diphthine methyl ester. The four successive methylation reactions represent the second step of diphthamide biosynthesis.</text>
</comment>
<feature type="binding site" evidence="9">
    <location>
        <position position="84"/>
    </location>
    <ligand>
        <name>S-adenosyl-L-methionine</name>
        <dbReference type="ChEBI" id="CHEBI:59789"/>
    </ligand>
</feature>
<comment type="catalytic activity">
    <reaction evidence="8">
        <text>2-[(3S)-amino-3-carboxypropyl]-L-histidyl-[translation elongation factor 2] + 4 S-adenosyl-L-methionine = diphthine methyl ester-[translation elongation factor 2] + 4 S-adenosyl-L-homocysteine + 3 H(+)</text>
        <dbReference type="Rhea" id="RHEA:42652"/>
        <dbReference type="Rhea" id="RHEA-COMP:9749"/>
        <dbReference type="Rhea" id="RHEA-COMP:10173"/>
        <dbReference type="ChEBI" id="CHEBI:15378"/>
        <dbReference type="ChEBI" id="CHEBI:57856"/>
        <dbReference type="ChEBI" id="CHEBI:59789"/>
        <dbReference type="ChEBI" id="CHEBI:73995"/>
        <dbReference type="ChEBI" id="CHEBI:79005"/>
        <dbReference type="EC" id="2.1.1.314"/>
    </reaction>
</comment>
<comment type="similarity">
    <text evidence="3">Belongs to the diphthine synthase family.</text>
</comment>
<dbReference type="InterPro" id="IPR000878">
    <property type="entry name" value="4pyrrol_Mease"/>
</dbReference>
<dbReference type="InterPro" id="IPR014777">
    <property type="entry name" value="4pyrrole_Mease_sub1"/>
</dbReference>
<feature type="binding site" evidence="9">
    <location>
        <position position="246"/>
    </location>
    <ligand>
        <name>S-adenosyl-L-methionine</name>
        <dbReference type="ChEBI" id="CHEBI:59789"/>
    </ligand>
</feature>
<dbReference type="NCBIfam" id="TIGR00522">
    <property type="entry name" value="dph5"/>
    <property type="match status" value="1"/>
</dbReference>
<dbReference type="FunFam" id="3.30.950.10:FF:000004">
    <property type="entry name" value="Diphthine synthase putative"/>
    <property type="match status" value="1"/>
</dbReference>
<dbReference type="VEuPathDB" id="CryptoDB:Cvel_472"/>
<dbReference type="Gene3D" id="3.30.950.10">
    <property type="entry name" value="Methyltransferase, Cobalt-precorrin-4 Transmethylase, Domain 2"/>
    <property type="match status" value="1"/>
</dbReference>
<dbReference type="PIRSF" id="PIRSF036432">
    <property type="entry name" value="Diphthine_synth"/>
    <property type="match status" value="1"/>
</dbReference>
<dbReference type="PANTHER" id="PTHR10882:SF0">
    <property type="entry name" value="DIPHTHINE METHYL ESTER SYNTHASE"/>
    <property type="match status" value="1"/>
</dbReference>
<dbReference type="UniPathway" id="UPA00559"/>
<keyword evidence="7 9" id="KW-0949">S-adenosyl-L-methionine</keyword>
<dbReference type="FunFam" id="3.40.1010.10:FF:000004">
    <property type="entry name" value="Putative diphthine synthase"/>
    <property type="match status" value="1"/>
</dbReference>
<accession>A0A0G4FV72</accession>
<evidence type="ECO:0000256" key="6">
    <source>
        <dbReference type="ARBA" id="ARBA00022679"/>
    </source>
</evidence>
<dbReference type="InterPro" id="IPR014776">
    <property type="entry name" value="4pyrrole_Mease_sub2"/>
</dbReference>
<name>A0A0G4FV72_9ALVE</name>
<gene>
    <name evidence="11" type="ORF">Cvel_472</name>
</gene>
<organism evidence="11">
    <name type="scientific">Chromera velia CCMP2878</name>
    <dbReference type="NCBI Taxonomy" id="1169474"/>
    <lineage>
        <taxon>Eukaryota</taxon>
        <taxon>Sar</taxon>
        <taxon>Alveolata</taxon>
        <taxon>Colpodellida</taxon>
        <taxon>Chromeraceae</taxon>
        <taxon>Chromera</taxon>
    </lineage>
</organism>
<dbReference type="CDD" id="cd11647">
    <property type="entry name" value="DHP5_DphB"/>
    <property type="match status" value="1"/>
</dbReference>
<feature type="binding site" evidence="9">
    <location>
        <position position="221"/>
    </location>
    <ligand>
        <name>S-adenosyl-L-methionine</name>
        <dbReference type="ChEBI" id="CHEBI:59789"/>
    </ligand>
</feature>
<feature type="binding site" evidence="9">
    <location>
        <position position="9"/>
    </location>
    <ligand>
        <name>S-adenosyl-L-methionine</name>
        <dbReference type="ChEBI" id="CHEBI:59789"/>
    </ligand>
</feature>
<dbReference type="EMBL" id="CDMZ01000662">
    <property type="protein sequence ID" value="CEM18945.1"/>
    <property type="molecule type" value="Genomic_DNA"/>
</dbReference>